<reference evidence="2" key="1">
    <citation type="journal article" date="2014" name="Science">
        <title>Structural and functional partitioning of bread wheat chromosome 3B.</title>
        <authorList>
            <person name="Choulet F."/>
            <person name="Alberti A."/>
            <person name="Theil S."/>
            <person name="Glover N."/>
            <person name="Barbe V."/>
            <person name="Daron J."/>
            <person name="Pingault L."/>
            <person name="Sourdille P."/>
            <person name="Couloux A."/>
            <person name="Paux E."/>
            <person name="Leroy P."/>
            <person name="Mangenot S."/>
            <person name="Guilhot N."/>
            <person name="Le Gouis J."/>
            <person name="Balfourier F."/>
            <person name="Alaux M."/>
            <person name="Jamilloux V."/>
            <person name="Poulain J."/>
            <person name="Durand C."/>
            <person name="Bellec A."/>
            <person name="Gaspin C."/>
            <person name="Safar J."/>
            <person name="Dolezel J."/>
            <person name="Rogers J."/>
            <person name="Vandepoele K."/>
            <person name="Aury J.M."/>
            <person name="Mayer K."/>
            <person name="Berges H."/>
            <person name="Quesneville H."/>
            <person name="Wincker P."/>
            <person name="Feuillet C."/>
        </authorList>
    </citation>
    <scope>NUCLEOTIDE SEQUENCE</scope>
</reference>
<dbReference type="ExpressionAtlas" id="A0A077RWQ4">
    <property type="expression patterns" value="baseline and differential"/>
</dbReference>
<dbReference type="AlphaFoldDB" id="A0A077RWQ4"/>
<proteinExistence type="predicted"/>
<evidence type="ECO:0000313" key="2">
    <source>
        <dbReference type="EMBL" id="CDM84808.1"/>
    </source>
</evidence>
<sequence>MWLPWVKTRSSSPTSASTCSSTALAAASPRLSFNSPSLKDLQALLRSDPAAPSPSPPQPPHTAPCSPSAARVFHRKLRKDCPVNCRLPPSTPAARTLLPASPCHARRRPCLALTTSVMGSSGSCPRELLYVVVGAAIAWCAVRALEWEWWRPQRLDRGLRSQGLRGMPYRSVAGDAPLAERLIEEARSRSMPLGSPAPRSLAGATPVSAVKFRMRRCCDRSALLCYAVALGVREAVGEVRPGLEGFRGSGGARRSRDCSCPACPAAAVVVGLVVAWPGRGRDLPEPAALE</sequence>
<feature type="compositionally biased region" description="Pro residues" evidence="1">
    <location>
        <begin position="51"/>
        <end position="62"/>
    </location>
</feature>
<feature type="region of interest" description="Disordered" evidence="1">
    <location>
        <begin position="47"/>
        <end position="67"/>
    </location>
</feature>
<protein>
    <submittedName>
        <fullName evidence="2">Uncharacterized protein</fullName>
    </submittedName>
</protein>
<dbReference type="EMBL" id="HG670306">
    <property type="protein sequence ID" value="CDM84808.1"/>
    <property type="molecule type" value="Genomic_DNA"/>
</dbReference>
<organism evidence="2">
    <name type="scientific">Triticum aestivum</name>
    <name type="common">Wheat</name>
    <dbReference type="NCBI Taxonomy" id="4565"/>
    <lineage>
        <taxon>Eukaryota</taxon>
        <taxon>Viridiplantae</taxon>
        <taxon>Streptophyta</taxon>
        <taxon>Embryophyta</taxon>
        <taxon>Tracheophyta</taxon>
        <taxon>Spermatophyta</taxon>
        <taxon>Magnoliopsida</taxon>
        <taxon>Liliopsida</taxon>
        <taxon>Poales</taxon>
        <taxon>Poaceae</taxon>
        <taxon>BOP clade</taxon>
        <taxon>Pooideae</taxon>
        <taxon>Triticodae</taxon>
        <taxon>Triticeae</taxon>
        <taxon>Triticinae</taxon>
        <taxon>Triticum</taxon>
    </lineage>
</organism>
<evidence type="ECO:0000256" key="1">
    <source>
        <dbReference type="SAM" id="MobiDB-lite"/>
    </source>
</evidence>
<dbReference type="HOGENOM" id="CLU_961119_0_0_1"/>
<accession>A0A077RWQ4</accession>
<name>A0A077RWQ4_WHEAT</name>
<gene>
    <name evidence="2" type="ORF">TRAES_3BF032700020CFD_c1</name>
</gene>